<dbReference type="CDD" id="cd01948">
    <property type="entry name" value="EAL"/>
    <property type="match status" value="1"/>
</dbReference>
<dbReference type="PANTHER" id="PTHR33121">
    <property type="entry name" value="CYCLIC DI-GMP PHOSPHODIESTERASE PDEF"/>
    <property type="match status" value="1"/>
</dbReference>
<dbReference type="SUPFAM" id="SSF55073">
    <property type="entry name" value="Nucleotide cyclase"/>
    <property type="match status" value="1"/>
</dbReference>
<evidence type="ECO:0000313" key="3">
    <source>
        <dbReference type="EMBL" id="AMY67732.1"/>
    </source>
</evidence>
<feature type="domain" description="EAL" evidence="1">
    <location>
        <begin position="247"/>
        <end position="502"/>
    </location>
</feature>
<dbReference type="EMBL" id="CP012661">
    <property type="protein sequence ID" value="AMY67732.1"/>
    <property type="molecule type" value="Genomic_DNA"/>
</dbReference>
<dbReference type="InterPro" id="IPR001633">
    <property type="entry name" value="EAL_dom"/>
</dbReference>
<dbReference type="KEGG" id="daa:AKL17_0471"/>
<dbReference type="Pfam" id="PF00990">
    <property type="entry name" value="GGDEF"/>
    <property type="match status" value="1"/>
</dbReference>
<dbReference type="Proteomes" id="UP000076128">
    <property type="component" value="Chromosome"/>
</dbReference>
<dbReference type="GO" id="GO:0071111">
    <property type="term" value="F:cyclic-guanylate-specific phosphodiesterase activity"/>
    <property type="evidence" value="ECO:0007669"/>
    <property type="project" value="InterPro"/>
</dbReference>
<name>A0A159YYX6_9RHOB</name>
<dbReference type="NCBIfam" id="TIGR00254">
    <property type="entry name" value="GGDEF"/>
    <property type="match status" value="1"/>
</dbReference>
<dbReference type="PATRIC" id="fig|1335048.3.peg.491"/>
<dbReference type="SUPFAM" id="SSF141868">
    <property type="entry name" value="EAL domain-like"/>
    <property type="match status" value="1"/>
</dbReference>
<reference evidence="3 4" key="1">
    <citation type="submission" date="2015-09" db="EMBL/GenBank/DDBJ databases">
        <title>Complete genome sequence of Defluviimonas alba cai42t isolated from an oilfield in Xinjiang.</title>
        <authorList>
            <person name="Geng S."/>
            <person name="Pan X."/>
            <person name="Wu X."/>
        </authorList>
    </citation>
    <scope>NUCLEOTIDE SEQUENCE [LARGE SCALE GENOMIC DNA]</scope>
    <source>
        <strain evidence="4">cai42</strain>
    </source>
</reference>
<dbReference type="STRING" id="1335048.AKL17_0471"/>
<dbReference type="Gene3D" id="3.30.70.270">
    <property type="match status" value="1"/>
</dbReference>
<dbReference type="InterPro" id="IPR000160">
    <property type="entry name" value="GGDEF_dom"/>
</dbReference>
<dbReference type="InterPro" id="IPR050706">
    <property type="entry name" value="Cyclic-di-GMP_PDE-like"/>
</dbReference>
<dbReference type="InterPro" id="IPR043128">
    <property type="entry name" value="Rev_trsase/Diguanyl_cyclase"/>
</dbReference>
<protein>
    <submittedName>
        <fullName evidence="3">EAL domain-containing protein</fullName>
    </submittedName>
</protein>
<dbReference type="PANTHER" id="PTHR33121:SF70">
    <property type="entry name" value="SIGNALING PROTEIN YKOW"/>
    <property type="match status" value="1"/>
</dbReference>
<organism evidence="3 4">
    <name type="scientific">Frigidibacter mobilis</name>
    <dbReference type="NCBI Taxonomy" id="1335048"/>
    <lineage>
        <taxon>Bacteria</taxon>
        <taxon>Pseudomonadati</taxon>
        <taxon>Pseudomonadota</taxon>
        <taxon>Alphaproteobacteria</taxon>
        <taxon>Rhodobacterales</taxon>
        <taxon>Paracoccaceae</taxon>
        <taxon>Frigidibacter</taxon>
    </lineage>
</organism>
<dbReference type="OrthoDB" id="9814202at2"/>
<dbReference type="PROSITE" id="PS50883">
    <property type="entry name" value="EAL"/>
    <property type="match status" value="1"/>
</dbReference>
<dbReference type="InterPro" id="IPR035919">
    <property type="entry name" value="EAL_sf"/>
</dbReference>
<gene>
    <name evidence="3" type="ORF">AKL17_0471</name>
</gene>
<dbReference type="Gene3D" id="3.20.20.450">
    <property type="entry name" value="EAL domain"/>
    <property type="match status" value="1"/>
</dbReference>
<sequence length="516" mass="56005">MADRGPKAATGLAMRIASRLRRPEMLAFVPAMMLAPFWFGSDGALLAAALVLPIAVAIARADPAFQGTACPPGHDHVTGLPLRDTAVTTLDCALATCRQDGTTTGCLVLCLEEAEQLLERHDHAAWTQVLRRIAERLQGTLRDHDQVMRLDGARFAVTLGTVRHTDLESLGQIAARLQAAAERPLAIEARTLYIRVSVGFCLENRAPQGTGESLLRAAEAALEEARQQGPGSIRAYSAELQRASIARDALAAEAAAALEAGQIVAYFQPQLSTDTGEVSGFEALARWLHPERGVLPPSDFIAVMQDAGLSARLSEVMLFQALSAVRSWDKAGLSVPVVAVNFSREDLRNPRLADRIRWELDRFELAPRRLTVEILESVVADTGNEAIVRNIAALARLGCGIDLDDFGTGHASIANIRRFEVHRLKIDRSFVTRVDIDPSQQRMVAAILSMAERLELQTLAEGVETTGEHALLAQLGCGHVQGFSIARPMPLDASLTWLSRHRAKLTHPPRIGRRTG</sequence>
<evidence type="ECO:0000259" key="1">
    <source>
        <dbReference type="PROSITE" id="PS50883"/>
    </source>
</evidence>
<proteinExistence type="predicted"/>
<dbReference type="SMART" id="SM00052">
    <property type="entry name" value="EAL"/>
    <property type="match status" value="1"/>
</dbReference>
<dbReference type="AlphaFoldDB" id="A0A159YYX6"/>
<feature type="domain" description="GGDEF" evidence="2">
    <location>
        <begin position="102"/>
        <end position="238"/>
    </location>
</feature>
<dbReference type="InterPro" id="IPR029787">
    <property type="entry name" value="Nucleotide_cyclase"/>
</dbReference>
<evidence type="ECO:0000259" key="2">
    <source>
        <dbReference type="PROSITE" id="PS50887"/>
    </source>
</evidence>
<keyword evidence="4" id="KW-1185">Reference proteome</keyword>
<dbReference type="Pfam" id="PF00563">
    <property type="entry name" value="EAL"/>
    <property type="match status" value="1"/>
</dbReference>
<evidence type="ECO:0000313" key="4">
    <source>
        <dbReference type="Proteomes" id="UP000076128"/>
    </source>
</evidence>
<dbReference type="PROSITE" id="PS50887">
    <property type="entry name" value="GGDEF"/>
    <property type="match status" value="1"/>
</dbReference>
<accession>A0A159YYX6</accession>
<dbReference type="SMART" id="SM00267">
    <property type="entry name" value="GGDEF"/>
    <property type="match status" value="1"/>
</dbReference>